<evidence type="ECO:0000313" key="1">
    <source>
        <dbReference type="EMBL" id="CAE2330272.1"/>
    </source>
</evidence>
<dbReference type="AlphaFoldDB" id="A0A7S4UG85"/>
<protein>
    <submittedName>
        <fullName evidence="1">Uncharacterized protein</fullName>
    </submittedName>
</protein>
<sequence>MGFKDAVRDVKDRKMHNDLGGMSPRAAPPPPKRDHWPTGLCSCNTGVCCWGMWCCCMHTPQLLVRSGKHQPGEPNLSGCCDEQPIPLSPCSCVNAPLCWLISFCPFVGWCEVCEIRKNARDQWLDTDNYQSTTPRWIINCLCCCCNLNCACCECMKCFCCCCGDDQVKKCDLCLVATCCPCCANIQAHVLMDEELGPAY</sequence>
<gene>
    <name evidence="1" type="ORF">NAES01612_LOCUS21842</name>
</gene>
<dbReference type="EMBL" id="HBKR01033325">
    <property type="protein sequence ID" value="CAE2330272.1"/>
    <property type="molecule type" value="Transcribed_RNA"/>
</dbReference>
<accession>A0A7S4UG85</accession>
<name>A0A7S4UG85_9EUKA</name>
<reference evidence="1" key="1">
    <citation type="submission" date="2021-01" db="EMBL/GenBank/DDBJ databases">
        <authorList>
            <person name="Corre E."/>
            <person name="Pelletier E."/>
            <person name="Niang G."/>
            <person name="Scheremetjew M."/>
            <person name="Finn R."/>
            <person name="Kale V."/>
            <person name="Holt S."/>
            <person name="Cochrane G."/>
            <person name="Meng A."/>
            <person name="Brown T."/>
            <person name="Cohen L."/>
        </authorList>
    </citation>
    <scope>NUCLEOTIDE SEQUENCE</scope>
    <source>
        <strain evidence="1">SoJaBio B1-5/56/2</strain>
    </source>
</reference>
<proteinExistence type="predicted"/>
<organism evidence="1">
    <name type="scientific">Paramoeba aestuarina</name>
    <dbReference type="NCBI Taxonomy" id="180227"/>
    <lineage>
        <taxon>Eukaryota</taxon>
        <taxon>Amoebozoa</taxon>
        <taxon>Discosea</taxon>
        <taxon>Flabellinia</taxon>
        <taxon>Dactylopodida</taxon>
        <taxon>Paramoebidae</taxon>
        <taxon>Paramoeba</taxon>
    </lineage>
</organism>